<protein>
    <recommendedName>
        <fullName evidence="1">DUF6875 domain-containing protein</fullName>
    </recommendedName>
</protein>
<evidence type="ECO:0000259" key="1">
    <source>
        <dbReference type="Pfam" id="PF21780"/>
    </source>
</evidence>
<dbReference type="Proteomes" id="UP000062788">
    <property type="component" value="Unassembled WGS sequence"/>
</dbReference>
<evidence type="ECO:0000313" key="3">
    <source>
        <dbReference type="Proteomes" id="UP000062788"/>
    </source>
</evidence>
<feature type="domain" description="DUF6875" evidence="1">
    <location>
        <begin position="4"/>
        <end position="112"/>
    </location>
</feature>
<dbReference type="Pfam" id="PF21780">
    <property type="entry name" value="DUF6875"/>
    <property type="match status" value="1"/>
</dbReference>
<dbReference type="InterPro" id="IPR049240">
    <property type="entry name" value="DUF6875"/>
</dbReference>
<dbReference type="EMBL" id="LOWA01000056">
    <property type="protein sequence ID" value="KVE23813.1"/>
    <property type="molecule type" value="Genomic_DNA"/>
</dbReference>
<name>A0A118DLR4_9BURK</name>
<reference evidence="2 3" key="1">
    <citation type="submission" date="2015-11" db="EMBL/GenBank/DDBJ databases">
        <title>Expanding the genomic diversity of Burkholderia species for the development of highly accurate diagnostics.</title>
        <authorList>
            <person name="Sahl J."/>
            <person name="Keim P."/>
            <person name="Wagner D."/>
        </authorList>
    </citation>
    <scope>NUCLEOTIDE SEQUENCE [LARGE SCALE GENOMIC DNA]</scope>
    <source>
        <strain evidence="2 3">TSV85</strain>
    </source>
</reference>
<gene>
    <name evidence="2" type="ORF">WS67_21550</name>
</gene>
<accession>A0A118DLR4</accession>
<dbReference type="AlphaFoldDB" id="A0A118DLR4"/>
<sequence>MVDIERTGEAADIYRCRLIVPVALDRAANVIEDVQRALKPLFVARRLMLGQFYPECDERGLWNPGFRPLQCPVPLIAIRGMVPTDVAFLYDNAELMAAYNACFKEQAARAIRQYEQHRGITQ</sequence>
<evidence type="ECO:0000313" key="2">
    <source>
        <dbReference type="EMBL" id="KVE23813.1"/>
    </source>
</evidence>
<comment type="caution">
    <text evidence="2">The sequence shown here is derived from an EMBL/GenBank/DDBJ whole genome shotgun (WGS) entry which is preliminary data.</text>
</comment>
<proteinExistence type="predicted"/>
<keyword evidence="3" id="KW-1185">Reference proteome</keyword>
<organism evidence="2 3">
    <name type="scientific">Burkholderia singularis</name>
    <dbReference type="NCBI Taxonomy" id="1503053"/>
    <lineage>
        <taxon>Bacteria</taxon>
        <taxon>Pseudomonadati</taxon>
        <taxon>Pseudomonadota</taxon>
        <taxon>Betaproteobacteria</taxon>
        <taxon>Burkholderiales</taxon>
        <taxon>Burkholderiaceae</taxon>
        <taxon>Burkholderia</taxon>
        <taxon>pseudomallei group</taxon>
    </lineage>
</organism>